<dbReference type="Gene3D" id="1.25.40.10">
    <property type="entry name" value="Tetratricopeptide repeat domain"/>
    <property type="match status" value="1"/>
</dbReference>
<dbReference type="GeneID" id="25277058"/>
<dbReference type="OrthoDB" id="3026777at2759"/>
<reference evidence="2 3" key="1">
    <citation type="submission" date="2013-03" db="EMBL/GenBank/DDBJ databases">
        <title>The Genome Sequence of Exophiala aquamarina CBS 119918.</title>
        <authorList>
            <consortium name="The Broad Institute Genomics Platform"/>
            <person name="Cuomo C."/>
            <person name="de Hoog S."/>
            <person name="Gorbushina A."/>
            <person name="Walker B."/>
            <person name="Young S.K."/>
            <person name="Zeng Q."/>
            <person name="Gargeya S."/>
            <person name="Fitzgerald M."/>
            <person name="Haas B."/>
            <person name="Abouelleil A."/>
            <person name="Allen A.W."/>
            <person name="Alvarado L."/>
            <person name="Arachchi H.M."/>
            <person name="Berlin A.M."/>
            <person name="Chapman S.B."/>
            <person name="Gainer-Dewar J."/>
            <person name="Goldberg J."/>
            <person name="Griggs A."/>
            <person name="Gujja S."/>
            <person name="Hansen M."/>
            <person name="Howarth C."/>
            <person name="Imamovic A."/>
            <person name="Ireland A."/>
            <person name="Larimer J."/>
            <person name="McCowan C."/>
            <person name="Murphy C."/>
            <person name="Pearson M."/>
            <person name="Poon T.W."/>
            <person name="Priest M."/>
            <person name="Roberts A."/>
            <person name="Saif S."/>
            <person name="Shea T."/>
            <person name="Sisk P."/>
            <person name="Sykes S."/>
            <person name="Wortman J."/>
            <person name="Nusbaum C."/>
            <person name="Birren B."/>
        </authorList>
    </citation>
    <scope>NUCLEOTIDE SEQUENCE [LARGE SCALE GENOMIC DNA]</scope>
    <source>
        <strain evidence="2 3">CBS 119918</strain>
    </source>
</reference>
<comment type="caution">
    <text evidence="2">The sequence shown here is derived from an EMBL/GenBank/DDBJ whole genome shotgun (WGS) entry which is preliminary data.</text>
</comment>
<evidence type="ECO:0000256" key="1">
    <source>
        <dbReference type="SAM" id="MobiDB-lite"/>
    </source>
</evidence>
<feature type="region of interest" description="Disordered" evidence="1">
    <location>
        <begin position="191"/>
        <end position="218"/>
    </location>
</feature>
<dbReference type="AlphaFoldDB" id="A0A072PLB1"/>
<dbReference type="HOGENOM" id="CLU_278973_0_0_1"/>
<dbReference type="VEuPathDB" id="FungiDB:A1O9_02113"/>
<keyword evidence="3" id="KW-1185">Reference proteome</keyword>
<dbReference type="EMBL" id="AMGV01000002">
    <property type="protein sequence ID" value="KEF60552.1"/>
    <property type="molecule type" value="Genomic_DNA"/>
</dbReference>
<organism evidence="2 3">
    <name type="scientific">Exophiala aquamarina CBS 119918</name>
    <dbReference type="NCBI Taxonomy" id="1182545"/>
    <lineage>
        <taxon>Eukaryota</taxon>
        <taxon>Fungi</taxon>
        <taxon>Dikarya</taxon>
        <taxon>Ascomycota</taxon>
        <taxon>Pezizomycotina</taxon>
        <taxon>Eurotiomycetes</taxon>
        <taxon>Chaetothyriomycetidae</taxon>
        <taxon>Chaetothyriales</taxon>
        <taxon>Herpotrichiellaceae</taxon>
        <taxon>Exophiala</taxon>
    </lineage>
</organism>
<dbReference type="STRING" id="1182545.A0A072PLB1"/>
<feature type="compositionally biased region" description="Basic and acidic residues" evidence="1">
    <location>
        <begin position="197"/>
        <end position="206"/>
    </location>
</feature>
<evidence type="ECO:0000313" key="2">
    <source>
        <dbReference type="EMBL" id="KEF60552.1"/>
    </source>
</evidence>
<name>A0A072PLB1_9EURO</name>
<accession>A0A072PLB1</accession>
<feature type="region of interest" description="Disordered" evidence="1">
    <location>
        <begin position="89"/>
        <end position="143"/>
    </location>
</feature>
<gene>
    <name evidence="2" type="ORF">A1O9_02113</name>
</gene>
<dbReference type="InterPro" id="IPR011990">
    <property type="entry name" value="TPR-like_helical_dom_sf"/>
</dbReference>
<evidence type="ECO:0000313" key="3">
    <source>
        <dbReference type="Proteomes" id="UP000027920"/>
    </source>
</evidence>
<feature type="compositionally biased region" description="Basic and acidic residues" evidence="1">
    <location>
        <begin position="112"/>
        <end position="140"/>
    </location>
</feature>
<proteinExistence type="predicted"/>
<sequence length="1009" mass="114477">MGPPPPIPSLPLVPSKAALRVLRRLAWSPATLVITAFSSACGIAAVNHDVHRRIHLAEQVIETKNILRSVSHGTAESHLESLFRAAERGEDCTMHSKSRKGSRSSPTSTVFAKDKKESDHLKVDSRIQPKKPLDQRRVVDSEEVEQDLLPKLSKIRGARQKKLNNPELRHLDAEEVKYVAGQSDRVNQYKANKQGSRHLEKEESRRLARQSVQVNQYKDSPISQFKPYQGISQPERIRSTTRIPHSPAYLQVRVFNHAGSRRQSKDQSNDLRSYSITADGESALQGGWCPDGVPWRITPRRLKANIMADRTLSELPQSIAAPLLDINTPPNLLPPSSQNASRELKNLLGSHKYHEIITFIFQQGRHISLEVARWHLVLRYFLAQALGNRMRIAAGLVLMYRFAFPLEMCTLPPVLKIVEHFLEDESCFDKAGEILFPSLSSDLWQNPEKTNDSLIAVAYLKHFLETHQDLERWSAELKKVLFIAKGSSISLGEDFAVPVIECLCHAGDMDRVVITMDELEKHCGVSLTHASLETLSKGYAVAGEWQNVATVLELMHSKGYSRAHPERCQSFYARLIELYSTVDTAENCFGFTILAIKTSGLIPGTRVSRAIICASIRDGRHELILEWGRLVDKVYTRLEPPFSLLEGGLQFSAACKYIGASCVEIASACRAIAYGARKDPFSKYFRGSVSALVREDLIYRLQALGEVNQSIPDDLNSTSTDELIALARGIEYNKPKFLTTPPVEAKLERELAQQVEAIEELKIVFEGGWTMNDLYGDEESRKRTPNYQHLRRPLAQEYARFDQAPSSMPECLKQSRRSSYREILEAISQDYMLRTKAGETIDHSLLKYAVRQLTRCFRDADAIRLICAIYESDDVRGVRGIPFDEELFTMWIHLATASGTQDSMKALWALIDSLRLLRFTNDFQLLTLYAYVTQQRRSLGMWAEEWAGDPKQPTEIVYAYLKLATARDSSNAQYHMRFPTWKRWEEAMRARAFDPDPWRLDSYLDESVD</sequence>
<dbReference type="RefSeq" id="XP_013263142.1">
    <property type="nucleotide sequence ID" value="XM_013407688.1"/>
</dbReference>
<dbReference type="Proteomes" id="UP000027920">
    <property type="component" value="Unassembled WGS sequence"/>
</dbReference>
<protein>
    <submittedName>
        <fullName evidence="2">Uncharacterized protein</fullName>
    </submittedName>
</protein>